<evidence type="ECO:0000256" key="1">
    <source>
        <dbReference type="SAM" id="Phobius"/>
    </source>
</evidence>
<accession>A0A2I1N9E0</accession>
<gene>
    <name evidence="2" type="ORF">CYJ41_06000</name>
</gene>
<comment type="caution">
    <text evidence="2">The sequence shown here is derived from an EMBL/GenBank/DDBJ whole genome shotgun (WGS) entry which is preliminary data.</text>
</comment>
<evidence type="ECO:0000313" key="2">
    <source>
        <dbReference type="EMBL" id="PKZ28982.1"/>
    </source>
</evidence>
<dbReference type="RefSeq" id="WP_101637384.1">
    <property type="nucleotide sequence ID" value="NZ_JANQCS010000001.1"/>
</dbReference>
<reference evidence="2 3" key="1">
    <citation type="submission" date="2017-12" db="EMBL/GenBank/DDBJ databases">
        <title>Phylogenetic diversity of female urinary microbiome.</title>
        <authorList>
            <person name="Thomas-White K."/>
            <person name="Wolfe A.J."/>
        </authorList>
    </citation>
    <scope>NUCLEOTIDE SEQUENCE [LARGE SCALE GENOMIC DNA]</scope>
    <source>
        <strain evidence="2 3">UMB0112</strain>
    </source>
</reference>
<keyword evidence="1" id="KW-0812">Transmembrane</keyword>
<sequence length="251" mass="29450">MKKRYKILIFIIFLSSIISILHFTGFCFREFKYLNDDEILKNFLDSAALNRINYDDNGGLPPEFYFIEENPTNYEILKTLKHIVNNDIDRNVTVMTSLYTGELGLLVTTESLNILETLKKYYTIKDVTHKVDLGGTIKNGRYVYRYADLPINQAFIILNNHNLIEIYGKDAFYINKKRYVSGFYFNLFNSYSNSKEYYVINGKREDSFAHNDLSKFIDSINKRYENTSKYGKTNVFFNIKLNNCGTTKEIL</sequence>
<dbReference type="AlphaFoldDB" id="A0A2I1N9E0"/>
<protein>
    <submittedName>
        <fullName evidence="2">Uncharacterized protein</fullName>
    </submittedName>
</protein>
<feature type="transmembrane region" description="Helical" evidence="1">
    <location>
        <begin position="7"/>
        <end position="26"/>
    </location>
</feature>
<keyword evidence="1" id="KW-0472">Membrane</keyword>
<proteinExistence type="predicted"/>
<keyword evidence="1" id="KW-1133">Transmembrane helix</keyword>
<dbReference type="Proteomes" id="UP000234639">
    <property type="component" value="Unassembled WGS sequence"/>
</dbReference>
<name>A0A2I1N9E0_9BACT</name>
<evidence type="ECO:0000313" key="3">
    <source>
        <dbReference type="Proteomes" id="UP000234639"/>
    </source>
</evidence>
<dbReference type="EMBL" id="PKHU01000005">
    <property type="protein sequence ID" value="PKZ28982.1"/>
    <property type="molecule type" value="Genomic_DNA"/>
</dbReference>
<organism evidence="2 3">
    <name type="scientific">Campylobacter ureolyticus</name>
    <dbReference type="NCBI Taxonomy" id="827"/>
    <lineage>
        <taxon>Bacteria</taxon>
        <taxon>Pseudomonadati</taxon>
        <taxon>Campylobacterota</taxon>
        <taxon>Epsilonproteobacteria</taxon>
        <taxon>Campylobacterales</taxon>
        <taxon>Campylobacteraceae</taxon>
        <taxon>Campylobacter</taxon>
    </lineage>
</organism>